<keyword evidence="4" id="KW-0256">Endoplasmic reticulum</keyword>
<evidence type="ECO:0000256" key="6">
    <source>
        <dbReference type="ARBA" id="ARBA00023136"/>
    </source>
</evidence>
<evidence type="ECO:0000256" key="3">
    <source>
        <dbReference type="ARBA" id="ARBA00022692"/>
    </source>
</evidence>
<organism evidence="11 12">
    <name type="scientific">Populus euphratica</name>
    <name type="common">Euphrates poplar</name>
    <dbReference type="NCBI Taxonomy" id="75702"/>
    <lineage>
        <taxon>Eukaryota</taxon>
        <taxon>Viridiplantae</taxon>
        <taxon>Streptophyta</taxon>
        <taxon>Embryophyta</taxon>
        <taxon>Tracheophyta</taxon>
        <taxon>Spermatophyta</taxon>
        <taxon>Magnoliopsida</taxon>
        <taxon>eudicotyledons</taxon>
        <taxon>Gunneridae</taxon>
        <taxon>Pentapetalae</taxon>
        <taxon>rosids</taxon>
        <taxon>fabids</taxon>
        <taxon>Malpighiales</taxon>
        <taxon>Salicaceae</taxon>
        <taxon>Saliceae</taxon>
        <taxon>Populus</taxon>
    </lineage>
</organism>
<evidence type="ECO:0000313" key="12">
    <source>
        <dbReference type="RefSeq" id="XP_011022138.1"/>
    </source>
</evidence>
<dbReference type="KEGG" id="peu:105124014"/>
<feature type="transmembrane region" description="Helical" evidence="10">
    <location>
        <begin position="394"/>
        <end position="417"/>
    </location>
</feature>
<dbReference type="PANTHER" id="PTHR31651">
    <property type="match status" value="1"/>
</dbReference>
<keyword evidence="5 10" id="KW-1133">Transmembrane helix</keyword>
<dbReference type="RefSeq" id="XP_011022139.1">
    <property type="nucleotide sequence ID" value="XM_011023837.1"/>
</dbReference>
<dbReference type="AlphaFoldDB" id="A0AAJ6U378"/>
<keyword evidence="11" id="KW-1185">Reference proteome</keyword>
<evidence type="ECO:0000256" key="5">
    <source>
        <dbReference type="ARBA" id="ARBA00022989"/>
    </source>
</evidence>
<evidence type="ECO:0000256" key="10">
    <source>
        <dbReference type="SAM" id="Phobius"/>
    </source>
</evidence>
<dbReference type="InterPro" id="IPR004776">
    <property type="entry name" value="Mem_transp_PIN-like"/>
</dbReference>
<dbReference type="GeneID" id="105124014"/>
<feature type="transmembrane region" description="Helical" evidence="10">
    <location>
        <begin position="325"/>
        <end position="346"/>
    </location>
</feature>
<evidence type="ECO:0000256" key="1">
    <source>
        <dbReference type="ARBA" id="ARBA00004477"/>
    </source>
</evidence>
<evidence type="ECO:0000256" key="4">
    <source>
        <dbReference type="ARBA" id="ARBA00022824"/>
    </source>
</evidence>
<accession>A0AAJ6U378</accession>
<reference evidence="12 13" key="1">
    <citation type="submission" date="2025-04" db="UniProtKB">
        <authorList>
            <consortium name="RefSeq"/>
        </authorList>
    </citation>
    <scope>IDENTIFICATION</scope>
</reference>
<dbReference type="PANTHER" id="PTHR31651:SF3">
    <property type="entry name" value="PROTEIN PIN-LIKES 7"/>
    <property type="match status" value="1"/>
</dbReference>
<feature type="transmembrane region" description="Helical" evidence="10">
    <location>
        <begin position="70"/>
        <end position="94"/>
    </location>
</feature>
<comment type="subcellular location">
    <subcellularLocation>
        <location evidence="1">Endoplasmic reticulum membrane</location>
        <topology evidence="1">Multi-pass membrane protein</topology>
    </subcellularLocation>
</comment>
<evidence type="ECO:0000313" key="13">
    <source>
        <dbReference type="RefSeq" id="XP_011022139.1"/>
    </source>
</evidence>
<dbReference type="RefSeq" id="XP_011022138.1">
    <property type="nucleotide sequence ID" value="XM_011023836.1"/>
</dbReference>
<keyword evidence="3 10" id="KW-0812">Transmembrane</keyword>
<feature type="transmembrane region" description="Helical" evidence="10">
    <location>
        <begin position="46"/>
        <end position="64"/>
    </location>
</feature>
<dbReference type="GO" id="GO:0009734">
    <property type="term" value="P:auxin-activated signaling pathway"/>
    <property type="evidence" value="ECO:0007669"/>
    <property type="project" value="UniProtKB-KW"/>
</dbReference>
<dbReference type="Pfam" id="PF03547">
    <property type="entry name" value="Mem_trans"/>
    <property type="match status" value="1"/>
</dbReference>
<name>A0AAJ6U378_POPEU</name>
<keyword evidence="6 10" id="KW-0472">Membrane</keyword>
<dbReference type="InterPro" id="IPR045033">
    <property type="entry name" value="PILS1/3/4/5/7"/>
</dbReference>
<gene>
    <name evidence="12 13" type="primary">LOC105124014</name>
</gene>
<dbReference type="Proteomes" id="UP000694918">
    <property type="component" value="Unplaced"/>
</dbReference>
<evidence type="ECO:0000313" key="11">
    <source>
        <dbReference type="Proteomes" id="UP000694918"/>
    </source>
</evidence>
<feature type="transmembrane region" description="Helical" evidence="10">
    <location>
        <begin position="147"/>
        <end position="168"/>
    </location>
</feature>
<evidence type="ECO:0000256" key="8">
    <source>
        <dbReference type="ARBA" id="ARBA00025100"/>
    </source>
</evidence>
<evidence type="ECO:0000256" key="2">
    <source>
        <dbReference type="ARBA" id="ARBA00022448"/>
    </source>
</evidence>
<evidence type="ECO:0000256" key="7">
    <source>
        <dbReference type="ARBA" id="ARBA00023294"/>
    </source>
</evidence>
<feature type="transmembrane region" description="Helical" evidence="10">
    <location>
        <begin position="106"/>
        <end position="127"/>
    </location>
</feature>
<proteinExistence type="inferred from homology"/>
<protein>
    <submittedName>
        <fullName evidence="12 13">Uncharacterized transporter YBR287W-like</fullName>
    </submittedName>
</protein>
<comment type="function">
    <text evidence="8">Involved in cellular auxin homeostasis by regulating auxin metabolism. Regulates intracellular auxin accumulation at the endoplasmic reticulum and thus auxin availability for nuclear auxin signaling.</text>
</comment>
<keyword evidence="2" id="KW-0813">Transport</keyword>
<dbReference type="GO" id="GO:0005789">
    <property type="term" value="C:endoplasmic reticulum membrane"/>
    <property type="evidence" value="ECO:0007669"/>
    <property type="project" value="UniProtKB-SubCell"/>
</dbReference>
<sequence length="418" mass="45683">MGFWTLFEVASLPIIQVLLISFLGALMATEYMNLLPKDARRSLNKLVFMVFTPSLMFASLAKTVTLEDIISWWFMPVNIGFTFLIGGTLGWILVKILRPKPYLEGLVIATCSSGNLGNLLLIIVPAICNEDGSPFGDSSICSSVGLSYASFSMALGGFFIWTYTFYLIRTSAAKLKALQAVVEVSKAPNNDLEARHETHLLIRQDEENGAIVVASSKSAEDTESHAIVSQESEHGKGNVSSWTKLIGFLHQILEELLAPPTLAAILGFIFGATAFLRNLIIGSEAPLRVIQDSIKLLGDGTIPCITLILGGNLTEGLRASKIKSWIVVGVICVRYIILPAIGMWVVKAAGHLGFLPSDPLFHYVLMIQYTLPPAMNIGTMTQLFNVGQEECSVLFLWTYLVAALALTAWSTIFMWILS</sequence>
<dbReference type="GO" id="GO:0080162">
    <property type="term" value="P:endoplasmic reticulum to cytosol auxin transport"/>
    <property type="evidence" value="ECO:0007669"/>
    <property type="project" value="InterPro"/>
</dbReference>
<feature type="transmembrane region" description="Helical" evidence="10">
    <location>
        <begin position="12"/>
        <end position="34"/>
    </location>
</feature>
<evidence type="ECO:0000256" key="9">
    <source>
        <dbReference type="ARBA" id="ARBA00025752"/>
    </source>
</evidence>
<comment type="similarity">
    <text evidence="9">Belongs to the auxin efflux carrier (TC 2.A.69.2) family.</text>
</comment>
<keyword evidence="7" id="KW-0927">Auxin signaling pathway</keyword>